<evidence type="ECO:0000256" key="2">
    <source>
        <dbReference type="ARBA" id="ARBA00011245"/>
    </source>
</evidence>
<evidence type="ECO:0000256" key="6">
    <source>
        <dbReference type="ARBA" id="ARBA00023002"/>
    </source>
</evidence>
<organism evidence="15 16">
    <name type="scientific">Puia dinghuensis</name>
    <dbReference type="NCBI Taxonomy" id="1792502"/>
    <lineage>
        <taxon>Bacteria</taxon>
        <taxon>Pseudomonadati</taxon>
        <taxon>Bacteroidota</taxon>
        <taxon>Chitinophagia</taxon>
        <taxon>Chitinophagales</taxon>
        <taxon>Chitinophagaceae</taxon>
        <taxon>Puia</taxon>
    </lineage>
</organism>
<evidence type="ECO:0000259" key="14">
    <source>
        <dbReference type="PROSITE" id="PS51352"/>
    </source>
</evidence>
<protein>
    <recommendedName>
        <fullName evidence="3">thioredoxin-dependent peroxiredoxin</fullName>
        <ecNumber evidence="3">1.11.1.24</ecNumber>
    </recommendedName>
    <alternativeName>
        <fullName evidence="9">Thioredoxin peroxidase</fullName>
    </alternativeName>
    <alternativeName>
        <fullName evidence="11">Thioredoxin-dependent peroxiredoxin Bcp</fullName>
    </alternativeName>
</protein>
<sequence length="159" mass="17853">MILLQEGDKAPAFTGKDAGGNKVSLSDYKGKRLVLYFYPEDDTPTCTVQACNLRDNFSLLQREGLSVVGVSPNDEKSHQKFTKKFSLPFPLIADVDHKIIDKYGVWGEKQLYGRKYLGLHRTTFLIDEKGVIRKIFLKPKNKAHAEEVVAAWAALGPLK</sequence>
<dbReference type="PANTHER" id="PTHR42801">
    <property type="entry name" value="THIOREDOXIN-DEPENDENT PEROXIDE REDUCTASE"/>
    <property type="match status" value="1"/>
</dbReference>
<name>A0A8J2XUL2_9BACT</name>
<comment type="similarity">
    <text evidence="10">Belongs to the peroxiredoxin family. BCP/PrxQ subfamily.</text>
</comment>
<comment type="catalytic activity">
    <reaction evidence="12">
        <text>a hydroperoxide + [thioredoxin]-dithiol = an alcohol + [thioredoxin]-disulfide + H2O</text>
        <dbReference type="Rhea" id="RHEA:62620"/>
        <dbReference type="Rhea" id="RHEA-COMP:10698"/>
        <dbReference type="Rhea" id="RHEA-COMP:10700"/>
        <dbReference type="ChEBI" id="CHEBI:15377"/>
        <dbReference type="ChEBI" id="CHEBI:29950"/>
        <dbReference type="ChEBI" id="CHEBI:30879"/>
        <dbReference type="ChEBI" id="CHEBI:35924"/>
        <dbReference type="ChEBI" id="CHEBI:50058"/>
        <dbReference type="EC" id="1.11.1.24"/>
    </reaction>
</comment>
<feature type="active site" description="Cysteine sulfenic acid (-SOH) intermediate; for peroxidase activity" evidence="13">
    <location>
        <position position="46"/>
    </location>
</feature>
<keyword evidence="5" id="KW-0049">Antioxidant</keyword>
<keyword evidence="7" id="KW-1015">Disulfide bond</keyword>
<feature type="domain" description="Thioredoxin" evidence="14">
    <location>
        <begin position="4"/>
        <end position="157"/>
    </location>
</feature>
<dbReference type="EC" id="1.11.1.24" evidence="3"/>
<evidence type="ECO:0000256" key="7">
    <source>
        <dbReference type="ARBA" id="ARBA00023157"/>
    </source>
</evidence>
<dbReference type="AlphaFoldDB" id="A0A8J2XUL2"/>
<dbReference type="CDD" id="cd03017">
    <property type="entry name" value="PRX_BCP"/>
    <property type="match status" value="1"/>
</dbReference>
<gene>
    <name evidence="15" type="ORF">GCM10011511_34720</name>
</gene>
<accession>A0A8J2XUL2</accession>
<dbReference type="PANTHER" id="PTHR42801:SF4">
    <property type="entry name" value="AHPC_TSA FAMILY PROTEIN"/>
    <property type="match status" value="1"/>
</dbReference>
<keyword evidence="4" id="KW-0575">Peroxidase</keyword>
<evidence type="ECO:0000256" key="1">
    <source>
        <dbReference type="ARBA" id="ARBA00003330"/>
    </source>
</evidence>
<keyword evidence="6" id="KW-0560">Oxidoreductase</keyword>
<keyword evidence="8" id="KW-0676">Redox-active center</keyword>
<dbReference type="GO" id="GO:0005737">
    <property type="term" value="C:cytoplasm"/>
    <property type="evidence" value="ECO:0007669"/>
    <property type="project" value="TreeGrafter"/>
</dbReference>
<comment type="subunit">
    <text evidence="2">Monomer.</text>
</comment>
<dbReference type="EMBL" id="BMJC01000003">
    <property type="protein sequence ID" value="GGB08224.1"/>
    <property type="molecule type" value="Genomic_DNA"/>
</dbReference>
<dbReference type="PIRSF" id="PIRSF000239">
    <property type="entry name" value="AHPC"/>
    <property type="match status" value="1"/>
</dbReference>
<dbReference type="RefSeq" id="WP_188933903.1">
    <property type="nucleotide sequence ID" value="NZ_BMJC01000003.1"/>
</dbReference>
<evidence type="ECO:0000256" key="3">
    <source>
        <dbReference type="ARBA" id="ARBA00013017"/>
    </source>
</evidence>
<evidence type="ECO:0000313" key="15">
    <source>
        <dbReference type="EMBL" id="GGB08224.1"/>
    </source>
</evidence>
<evidence type="ECO:0000256" key="8">
    <source>
        <dbReference type="ARBA" id="ARBA00023284"/>
    </source>
</evidence>
<proteinExistence type="inferred from homology"/>
<dbReference type="InterPro" id="IPR036249">
    <property type="entry name" value="Thioredoxin-like_sf"/>
</dbReference>
<dbReference type="InterPro" id="IPR024706">
    <property type="entry name" value="Peroxiredoxin_AhpC-typ"/>
</dbReference>
<evidence type="ECO:0000256" key="4">
    <source>
        <dbReference type="ARBA" id="ARBA00022559"/>
    </source>
</evidence>
<dbReference type="Pfam" id="PF00578">
    <property type="entry name" value="AhpC-TSA"/>
    <property type="match status" value="1"/>
</dbReference>
<comment type="caution">
    <text evidence="15">The sequence shown here is derived from an EMBL/GenBank/DDBJ whole genome shotgun (WGS) entry which is preliminary data.</text>
</comment>
<evidence type="ECO:0000256" key="5">
    <source>
        <dbReference type="ARBA" id="ARBA00022862"/>
    </source>
</evidence>
<evidence type="ECO:0000256" key="11">
    <source>
        <dbReference type="ARBA" id="ARBA00042639"/>
    </source>
</evidence>
<dbReference type="GO" id="GO:0034599">
    <property type="term" value="P:cellular response to oxidative stress"/>
    <property type="evidence" value="ECO:0007669"/>
    <property type="project" value="TreeGrafter"/>
</dbReference>
<dbReference type="InterPro" id="IPR050924">
    <property type="entry name" value="Peroxiredoxin_BCP/PrxQ"/>
</dbReference>
<dbReference type="Proteomes" id="UP000607559">
    <property type="component" value="Unassembled WGS sequence"/>
</dbReference>
<comment type="function">
    <text evidence="1">Thiol-specific peroxidase that catalyzes the reduction of hydrogen peroxide and organic hydroperoxides to water and alcohols, respectively. Plays a role in cell protection against oxidative stress by detoxifying peroxides and as sensor of hydrogen peroxide-mediated signaling events.</text>
</comment>
<evidence type="ECO:0000256" key="10">
    <source>
        <dbReference type="ARBA" id="ARBA00038489"/>
    </source>
</evidence>
<evidence type="ECO:0000256" key="13">
    <source>
        <dbReference type="PIRSR" id="PIRSR000239-1"/>
    </source>
</evidence>
<dbReference type="SUPFAM" id="SSF52833">
    <property type="entry name" value="Thioredoxin-like"/>
    <property type="match status" value="1"/>
</dbReference>
<evidence type="ECO:0000256" key="9">
    <source>
        <dbReference type="ARBA" id="ARBA00032824"/>
    </source>
</evidence>
<dbReference type="GO" id="GO:0008379">
    <property type="term" value="F:thioredoxin peroxidase activity"/>
    <property type="evidence" value="ECO:0007669"/>
    <property type="project" value="TreeGrafter"/>
</dbReference>
<evidence type="ECO:0000313" key="16">
    <source>
        <dbReference type="Proteomes" id="UP000607559"/>
    </source>
</evidence>
<dbReference type="GO" id="GO:0045454">
    <property type="term" value="P:cell redox homeostasis"/>
    <property type="evidence" value="ECO:0007669"/>
    <property type="project" value="TreeGrafter"/>
</dbReference>
<dbReference type="Gene3D" id="3.40.30.10">
    <property type="entry name" value="Glutaredoxin"/>
    <property type="match status" value="1"/>
</dbReference>
<dbReference type="InterPro" id="IPR013766">
    <property type="entry name" value="Thioredoxin_domain"/>
</dbReference>
<dbReference type="PROSITE" id="PS51352">
    <property type="entry name" value="THIOREDOXIN_2"/>
    <property type="match status" value="1"/>
</dbReference>
<dbReference type="FunFam" id="3.40.30.10:FF:000007">
    <property type="entry name" value="Thioredoxin-dependent thiol peroxidase"/>
    <property type="match status" value="1"/>
</dbReference>
<reference evidence="15" key="1">
    <citation type="journal article" date="2014" name="Int. J. Syst. Evol. Microbiol.">
        <title>Complete genome sequence of Corynebacterium casei LMG S-19264T (=DSM 44701T), isolated from a smear-ripened cheese.</title>
        <authorList>
            <consortium name="US DOE Joint Genome Institute (JGI-PGF)"/>
            <person name="Walter F."/>
            <person name="Albersmeier A."/>
            <person name="Kalinowski J."/>
            <person name="Ruckert C."/>
        </authorList>
    </citation>
    <scope>NUCLEOTIDE SEQUENCE</scope>
    <source>
        <strain evidence="15">CGMCC 1.15448</strain>
    </source>
</reference>
<dbReference type="InterPro" id="IPR000866">
    <property type="entry name" value="AhpC/TSA"/>
</dbReference>
<evidence type="ECO:0000256" key="12">
    <source>
        <dbReference type="ARBA" id="ARBA00049091"/>
    </source>
</evidence>
<dbReference type="NCBIfam" id="NF006960">
    <property type="entry name" value="PRK09437.1"/>
    <property type="match status" value="1"/>
</dbReference>
<keyword evidence="16" id="KW-1185">Reference proteome</keyword>
<reference evidence="15" key="2">
    <citation type="submission" date="2020-09" db="EMBL/GenBank/DDBJ databases">
        <authorList>
            <person name="Sun Q."/>
            <person name="Zhou Y."/>
        </authorList>
    </citation>
    <scope>NUCLEOTIDE SEQUENCE</scope>
    <source>
        <strain evidence="15">CGMCC 1.15448</strain>
    </source>
</reference>